<evidence type="ECO:0000256" key="5">
    <source>
        <dbReference type="ARBA" id="ARBA00023136"/>
    </source>
</evidence>
<feature type="transmembrane region" description="Helical" evidence="7">
    <location>
        <begin position="54"/>
        <end position="75"/>
    </location>
</feature>
<evidence type="ECO:0000256" key="6">
    <source>
        <dbReference type="SAM" id="MobiDB-lite"/>
    </source>
</evidence>
<dbReference type="AlphaFoldDB" id="A0A9P5TT90"/>
<evidence type="ECO:0000256" key="4">
    <source>
        <dbReference type="ARBA" id="ARBA00022989"/>
    </source>
</evidence>
<dbReference type="OrthoDB" id="440553at2759"/>
<dbReference type="InterPro" id="IPR036259">
    <property type="entry name" value="MFS_trans_sf"/>
</dbReference>
<keyword evidence="5 7" id="KW-0472">Membrane</keyword>
<proteinExistence type="predicted"/>
<comment type="caution">
    <text evidence="9">The sequence shown here is derived from an EMBL/GenBank/DDBJ whole genome shotgun (WGS) entry which is preliminary data.</text>
</comment>
<evidence type="ECO:0000256" key="2">
    <source>
        <dbReference type="ARBA" id="ARBA00022448"/>
    </source>
</evidence>
<keyword evidence="4 7" id="KW-1133">Transmembrane helix</keyword>
<evidence type="ECO:0000256" key="7">
    <source>
        <dbReference type="SAM" id="Phobius"/>
    </source>
</evidence>
<dbReference type="PROSITE" id="PS50850">
    <property type="entry name" value="MFS"/>
    <property type="match status" value="1"/>
</dbReference>
<feature type="transmembrane region" description="Helical" evidence="7">
    <location>
        <begin position="269"/>
        <end position="285"/>
    </location>
</feature>
<sequence>MTSAKNDLKGLLWRSSSWTITFVVGLGIAVDLLVYSVVIPVMPFQLERLGFSNVAARTGWLLFAYATTIPIAMISERYKARQIPLILGLVILIASQVVLMEAHNFAVMCVARVLQGLGSSMVWVVGLALLCDSSPPSIIGLQIGLAMCGLSVGLAIGPPAGGLLYTHYGYRGPFIFGIAASVLDLLGRLIIIERKTALLYGVDPAADSRTVSTTRSNATVTDYDDNSSGEGSGTNIQESSKELTILPSGPSKSLSLFVVIARLSKSPRALVSLLIILIYGIVYSGQEPTIPLHLQQTWNLNSRAVGLVFIAAVVPTLFSSPLAGYLADRRGTEWITVSALLLALPWWIIITIQGPLALFISAFAIESFFTSAIISPVTAELAAVSRGMEGVGYGHVYGAFNFVYGIGTSVGPIIGGQIYDHVGRGWLVLCVLAMSLLALSLLLAFCFIGGNPLIKRLRRRLQITSLHDHTS</sequence>
<accession>A0A9P5TT90</accession>
<keyword evidence="3 7" id="KW-0812">Transmembrane</keyword>
<feature type="transmembrane region" description="Helical" evidence="7">
    <location>
        <begin position="138"/>
        <end position="156"/>
    </location>
</feature>
<feature type="transmembrane region" description="Helical" evidence="7">
    <location>
        <begin position="425"/>
        <end position="450"/>
    </location>
</feature>
<comment type="subcellular location">
    <subcellularLocation>
        <location evidence="1">Membrane</location>
        <topology evidence="1">Multi-pass membrane protein</topology>
    </subcellularLocation>
</comment>
<dbReference type="Proteomes" id="UP000724874">
    <property type="component" value="Unassembled WGS sequence"/>
</dbReference>
<dbReference type="GO" id="GO:0016020">
    <property type="term" value="C:membrane"/>
    <property type="evidence" value="ECO:0007669"/>
    <property type="project" value="UniProtKB-SubCell"/>
</dbReference>
<dbReference type="SUPFAM" id="SSF103473">
    <property type="entry name" value="MFS general substrate transporter"/>
    <property type="match status" value="1"/>
</dbReference>
<dbReference type="CDD" id="cd17325">
    <property type="entry name" value="MFS_MdtG_SLC18_like"/>
    <property type="match status" value="1"/>
</dbReference>
<feature type="transmembrane region" description="Helical" evidence="7">
    <location>
        <begin position="105"/>
        <end position="131"/>
    </location>
</feature>
<protein>
    <submittedName>
        <fullName evidence="9">Major facilitator superfamily domain-containing protein</fullName>
    </submittedName>
</protein>
<feature type="transmembrane region" description="Helical" evidence="7">
    <location>
        <begin position="334"/>
        <end position="352"/>
    </location>
</feature>
<gene>
    <name evidence="9" type="ORF">CPB84DRAFT_1670735</name>
</gene>
<evidence type="ECO:0000256" key="3">
    <source>
        <dbReference type="ARBA" id="ARBA00022692"/>
    </source>
</evidence>
<feature type="transmembrane region" description="Helical" evidence="7">
    <location>
        <begin position="305"/>
        <end position="327"/>
    </location>
</feature>
<name>A0A9P5TT90_GYMJU</name>
<dbReference type="GO" id="GO:0022857">
    <property type="term" value="F:transmembrane transporter activity"/>
    <property type="evidence" value="ECO:0007669"/>
    <property type="project" value="InterPro"/>
</dbReference>
<reference evidence="9" key="1">
    <citation type="submission" date="2020-11" db="EMBL/GenBank/DDBJ databases">
        <authorList>
            <consortium name="DOE Joint Genome Institute"/>
            <person name="Ahrendt S."/>
            <person name="Riley R."/>
            <person name="Andreopoulos W."/>
            <person name="LaButti K."/>
            <person name="Pangilinan J."/>
            <person name="Ruiz-duenas F.J."/>
            <person name="Barrasa J.M."/>
            <person name="Sanchez-Garcia M."/>
            <person name="Camarero S."/>
            <person name="Miyauchi S."/>
            <person name="Serrano A."/>
            <person name="Linde D."/>
            <person name="Babiker R."/>
            <person name="Drula E."/>
            <person name="Ayuso-Fernandez I."/>
            <person name="Pacheco R."/>
            <person name="Padilla G."/>
            <person name="Ferreira P."/>
            <person name="Barriuso J."/>
            <person name="Kellner H."/>
            <person name="Castanera R."/>
            <person name="Alfaro M."/>
            <person name="Ramirez L."/>
            <person name="Pisabarro A.G."/>
            <person name="Kuo A."/>
            <person name="Tritt A."/>
            <person name="Lipzen A."/>
            <person name="He G."/>
            <person name="Yan M."/>
            <person name="Ng V."/>
            <person name="Cullen D."/>
            <person name="Martin F."/>
            <person name="Rosso M.-N."/>
            <person name="Henrissat B."/>
            <person name="Hibbett D."/>
            <person name="Martinez A.T."/>
            <person name="Grigoriev I.V."/>
        </authorList>
    </citation>
    <scope>NUCLEOTIDE SEQUENCE</scope>
    <source>
        <strain evidence="9">AH 44721</strain>
    </source>
</reference>
<feature type="transmembrane region" description="Helical" evidence="7">
    <location>
        <begin position="20"/>
        <end position="42"/>
    </location>
</feature>
<dbReference type="InterPro" id="IPR020846">
    <property type="entry name" value="MFS_dom"/>
</dbReference>
<dbReference type="InterPro" id="IPR050930">
    <property type="entry name" value="MFS_Vesicular_Transporter"/>
</dbReference>
<dbReference type="Pfam" id="PF07690">
    <property type="entry name" value="MFS_1"/>
    <property type="match status" value="2"/>
</dbReference>
<feature type="transmembrane region" description="Helical" evidence="7">
    <location>
        <begin position="82"/>
        <end position="99"/>
    </location>
</feature>
<dbReference type="Gene3D" id="1.20.1250.20">
    <property type="entry name" value="MFS general substrate transporter like domains"/>
    <property type="match status" value="1"/>
</dbReference>
<feature type="transmembrane region" description="Helical" evidence="7">
    <location>
        <begin position="396"/>
        <end position="419"/>
    </location>
</feature>
<feature type="transmembrane region" description="Helical" evidence="7">
    <location>
        <begin position="358"/>
        <end position="384"/>
    </location>
</feature>
<feature type="domain" description="Major facilitator superfamily (MFS) profile" evidence="8">
    <location>
        <begin position="17"/>
        <end position="452"/>
    </location>
</feature>
<feature type="region of interest" description="Disordered" evidence="6">
    <location>
        <begin position="211"/>
        <end position="236"/>
    </location>
</feature>
<keyword evidence="2" id="KW-0813">Transport</keyword>
<feature type="compositionally biased region" description="Polar residues" evidence="6">
    <location>
        <begin position="211"/>
        <end position="221"/>
    </location>
</feature>
<keyword evidence="10" id="KW-1185">Reference proteome</keyword>
<dbReference type="EMBL" id="JADNYJ010000002">
    <property type="protein sequence ID" value="KAF8912925.1"/>
    <property type="molecule type" value="Genomic_DNA"/>
</dbReference>
<dbReference type="InterPro" id="IPR011701">
    <property type="entry name" value="MFS"/>
</dbReference>
<feature type="transmembrane region" description="Helical" evidence="7">
    <location>
        <begin position="168"/>
        <end position="186"/>
    </location>
</feature>
<evidence type="ECO:0000259" key="8">
    <source>
        <dbReference type="PROSITE" id="PS50850"/>
    </source>
</evidence>
<evidence type="ECO:0000313" key="9">
    <source>
        <dbReference type="EMBL" id="KAF8912925.1"/>
    </source>
</evidence>
<evidence type="ECO:0000313" key="10">
    <source>
        <dbReference type="Proteomes" id="UP000724874"/>
    </source>
</evidence>
<dbReference type="PANTHER" id="PTHR23506">
    <property type="entry name" value="GH10249P"/>
    <property type="match status" value="1"/>
</dbReference>
<organism evidence="9 10">
    <name type="scientific">Gymnopilus junonius</name>
    <name type="common">Spectacular rustgill mushroom</name>
    <name type="synonym">Gymnopilus spectabilis subsp. junonius</name>
    <dbReference type="NCBI Taxonomy" id="109634"/>
    <lineage>
        <taxon>Eukaryota</taxon>
        <taxon>Fungi</taxon>
        <taxon>Dikarya</taxon>
        <taxon>Basidiomycota</taxon>
        <taxon>Agaricomycotina</taxon>
        <taxon>Agaricomycetes</taxon>
        <taxon>Agaricomycetidae</taxon>
        <taxon>Agaricales</taxon>
        <taxon>Agaricineae</taxon>
        <taxon>Hymenogastraceae</taxon>
        <taxon>Gymnopilus</taxon>
    </lineage>
</organism>
<dbReference type="PANTHER" id="PTHR23506:SF23">
    <property type="entry name" value="GH10249P"/>
    <property type="match status" value="1"/>
</dbReference>
<evidence type="ECO:0000256" key="1">
    <source>
        <dbReference type="ARBA" id="ARBA00004141"/>
    </source>
</evidence>